<evidence type="ECO:0000313" key="2">
    <source>
        <dbReference type="Proteomes" id="UP001321481"/>
    </source>
</evidence>
<protein>
    <submittedName>
        <fullName evidence="1">Uncharacterized protein</fullName>
    </submittedName>
</protein>
<name>A0ABT6ZC20_9MICO</name>
<reference evidence="1 2" key="1">
    <citation type="submission" date="2023-05" db="EMBL/GenBank/DDBJ databases">
        <title>Microbacterium dauci sp.nov., Isolated from Carrot Rhizosphere Soil.</title>
        <authorList>
            <person name="Xiao Z."/>
            <person name="Zheng J."/>
        </authorList>
    </citation>
    <scope>NUCLEOTIDE SEQUENCE [LARGE SCALE GENOMIC DNA]</scope>
    <source>
        <strain evidence="1 2">LX3-4</strain>
    </source>
</reference>
<keyword evidence="2" id="KW-1185">Reference proteome</keyword>
<comment type="caution">
    <text evidence="1">The sequence shown here is derived from an EMBL/GenBank/DDBJ whole genome shotgun (WGS) entry which is preliminary data.</text>
</comment>
<sequence length="153" mass="16534">MPVVTANVRTILGTTIPASAQLLIWFVPSGSFVGPDRLYPERAVSETPDAEGEISANLAQTTNVLGDAWYRIRIEWFDTHPVLGERIAGRAEVPGKLRVPAAGGSVGELLERPELSGVILRGYGPPPAWLDNVIYIDTSGKKLEVWMPEGALT</sequence>
<dbReference type="EMBL" id="JASJND010000001">
    <property type="protein sequence ID" value="MDJ1113250.1"/>
    <property type="molecule type" value="Genomic_DNA"/>
</dbReference>
<gene>
    <name evidence="1" type="ORF">QNI14_02150</name>
</gene>
<evidence type="ECO:0000313" key="1">
    <source>
        <dbReference type="EMBL" id="MDJ1113250.1"/>
    </source>
</evidence>
<dbReference type="Proteomes" id="UP001321481">
    <property type="component" value="Unassembled WGS sequence"/>
</dbReference>
<organism evidence="1 2">
    <name type="scientific">Microbacterium dauci</name>
    <dbReference type="NCBI Taxonomy" id="3048008"/>
    <lineage>
        <taxon>Bacteria</taxon>
        <taxon>Bacillati</taxon>
        <taxon>Actinomycetota</taxon>
        <taxon>Actinomycetes</taxon>
        <taxon>Micrococcales</taxon>
        <taxon>Microbacteriaceae</taxon>
        <taxon>Microbacterium</taxon>
    </lineage>
</organism>
<accession>A0ABT6ZC20</accession>
<proteinExistence type="predicted"/>
<dbReference type="RefSeq" id="WP_283714541.1">
    <property type="nucleotide sequence ID" value="NZ_JASJND010000001.1"/>
</dbReference>